<dbReference type="PANTHER" id="PTHR38480">
    <property type="entry name" value="SLR0254 PROTEIN"/>
    <property type="match status" value="1"/>
</dbReference>
<comment type="subcellular location">
    <subcellularLocation>
        <location evidence="1">Membrane</location>
        <topology evidence="1">Multi-pass membrane protein</topology>
    </subcellularLocation>
</comment>
<gene>
    <name evidence="7" type="ORF">GMD78_09890</name>
</gene>
<dbReference type="Proteomes" id="UP000469125">
    <property type="component" value="Unassembled WGS sequence"/>
</dbReference>
<dbReference type="Pfam" id="PF06271">
    <property type="entry name" value="RDD"/>
    <property type="match status" value="1"/>
</dbReference>
<feature type="transmembrane region" description="Helical" evidence="5">
    <location>
        <begin position="63"/>
        <end position="88"/>
    </location>
</feature>
<dbReference type="GO" id="GO:0016020">
    <property type="term" value="C:membrane"/>
    <property type="evidence" value="ECO:0007669"/>
    <property type="project" value="UniProtKB-SubCell"/>
</dbReference>
<evidence type="ECO:0000256" key="2">
    <source>
        <dbReference type="ARBA" id="ARBA00022692"/>
    </source>
</evidence>
<feature type="transmembrane region" description="Helical" evidence="5">
    <location>
        <begin position="120"/>
        <end position="140"/>
    </location>
</feature>
<organism evidence="7 8">
    <name type="scientific">Ornithinibacillus caprae</name>
    <dbReference type="NCBI Taxonomy" id="2678566"/>
    <lineage>
        <taxon>Bacteria</taxon>
        <taxon>Bacillati</taxon>
        <taxon>Bacillota</taxon>
        <taxon>Bacilli</taxon>
        <taxon>Bacillales</taxon>
        <taxon>Bacillaceae</taxon>
        <taxon>Ornithinibacillus</taxon>
    </lineage>
</organism>
<sequence length="263" mass="30222">MTKEQIDIKTPEFVSLQFKLAGLGSRAAAMILDQVILTILNIIAIVLLLFITSSDIMLMAEPGWLFAVFIIVLFVVNWGYFFVCEFFFGGKTIGKHMVGIRVIQENGHSVTFLSAIIRNLLRIVDMLPTSYFLGIVLIFFHSKHKRLGDMAAGTIVVHERQVKRQSKSAIEKEIDRRGLSKDTLQVEEWVIRSLGEKDWKLLKTYTQKFPTLQDYRKVQLTKEIASILLSKIGLEAGTKTNQELENILLVLYLYMKEEWEYEL</sequence>
<evidence type="ECO:0000313" key="7">
    <source>
        <dbReference type="EMBL" id="MUK88702.1"/>
    </source>
</evidence>
<keyword evidence="2 5" id="KW-0812">Transmembrane</keyword>
<keyword evidence="3 5" id="KW-1133">Transmembrane helix</keyword>
<reference evidence="7 8" key="1">
    <citation type="submission" date="2019-11" db="EMBL/GenBank/DDBJ databases">
        <authorList>
            <person name="Li X."/>
        </authorList>
    </citation>
    <scope>NUCLEOTIDE SEQUENCE [LARGE SCALE GENOMIC DNA]</scope>
    <source>
        <strain evidence="7 8">L9</strain>
    </source>
</reference>
<dbReference type="EMBL" id="WOCA01000006">
    <property type="protein sequence ID" value="MUK88702.1"/>
    <property type="molecule type" value="Genomic_DNA"/>
</dbReference>
<dbReference type="PANTHER" id="PTHR38480:SF1">
    <property type="entry name" value="SLR0254 PROTEIN"/>
    <property type="match status" value="1"/>
</dbReference>
<comment type="caution">
    <text evidence="7">The sequence shown here is derived from an EMBL/GenBank/DDBJ whole genome shotgun (WGS) entry which is preliminary data.</text>
</comment>
<evidence type="ECO:0000256" key="5">
    <source>
        <dbReference type="SAM" id="Phobius"/>
    </source>
</evidence>
<evidence type="ECO:0000256" key="1">
    <source>
        <dbReference type="ARBA" id="ARBA00004141"/>
    </source>
</evidence>
<feature type="transmembrane region" description="Helical" evidence="5">
    <location>
        <begin position="27"/>
        <end position="51"/>
    </location>
</feature>
<keyword evidence="8" id="KW-1185">Reference proteome</keyword>
<dbReference type="AlphaFoldDB" id="A0A6N8FGB0"/>
<protein>
    <submittedName>
        <fullName evidence="7">RDD family protein</fullName>
    </submittedName>
</protein>
<accession>A0A6N8FGB0</accession>
<name>A0A6N8FGB0_9BACI</name>
<dbReference type="InterPro" id="IPR010432">
    <property type="entry name" value="RDD"/>
</dbReference>
<evidence type="ECO:0000313" key="8">
    <source>
        <dbReference type="Proteomes" id="UP000469125"/>
    </source>
</evidence>
<evidence type="ECO:0000259" key="6">
    <source>
        <dbReference type="Pfam" id="PF06271"/>
    </source>
</evidence>
<evidence type="ECO:0000256" key="4">
    <source>
        <dbReference type="ARBA" id="ARBA00023136"/>
    </source>
</evidence>
<keyword evidence="4 5" id="KW-0472">Membrane</keyword>
<proteinExistence type="predicted"/>
<feature type="domain" description="RDD" evidence="6">
    <location>
        <begin position="20"/>
        <end position="153"/>
    </location>
</feature>
<evidence type="ECO:0000256" key="3">
    <source>
        <dbReference type="ARBA" id="ARBA00022989"/>
    </source>
</evidence>
<dbReference type="RefSeq" id="WP_155668745.1">
    <property type="nucleotide sequence ID" value="NZ_WOCA01000006.1"/>
</dbReference>